<evidence type="ECO:0000313" key="1">
    <source>
        <dbReference type="EMBL" id="EHM38889.1"/>
    </source>
</evidence>
<gene>
    <name evidence="1" type="ORF">HMPREF0454_04024</name>
</gene>
<dbReference type="PATRIC" id="fig|1002364.3.peg.3619"/>
<accession>G9YBY0</accession>
<dbReference type="EMBL" id="AGCI01000099">
    <property type="protein sequence ID" value="EHM38889.1"/>
    <property type="molecule type" value="Genomic_DNA"/>
</dbReference>
<protein>
    <submittedName>
        <fullName evidence="1">Uncharacterized protein</fullName>
    </submittedName>
</protein>
<dbReference type="HOGENOM" id="CLU_3270875_0_0_6"/>
<sequence>MILIKKIIRSISMKTLTINENHFQEDESFSYAPGQRWRCLS</sequence>
<proteinExistence type="predicted"/>
<reference evidence="1 2" key="1">
    <citation type="submission" date="2011-08" db="EMBL/GenBank/DDBJ databases">
        <authorList>
            <person name="Weinstock G."/>
            <person name="Sodergren E."/>
            <person name="Clifton S."/>
            <person name="Fulton L."/>
            <person name="Fulton B."/>
            <person name="Courtney L."/>
            <person name="Fronick C."/>
            <person name="Harrison M."/>
            <person name="Strong C."/>
            <person name="Farmer C."/>
            <person name="Delahaunty K."/>
            <person name="Markovic C."/>
            <person name="Hall O."/>
            <person name="Minx P."/>
            <person name="Tomlinson C."/>
            <person name="Mitreva M."/>
            <person name="Hou S."/>
            <person name="Chen J."/>
            <person name="Wollam A."/>
            <person name="Pepin K.H."/>
            <person name="Johnson M."/>
            <person name="Bhonagiri V."/>
            <person name="Zhang X."/>
            <person name="Suruliraj S."/>
            <person name="Warren W."/>
            <person name="Chinwalla A."/>
            <person name="Mardis E.R."/>
            <person name="Wilson R.K."/>
        </authorList>
    </citation>
    <scope>NUCLEOTIDE SEQUENCE [LARGE SCALE GENOMIC DNA]</scope>
    <source>
        <strain evidence="1 2">ATCC 51873</strain>
    </source>
</reference>
<evidence type="ECO:0000313" key="2">
    <source>
        <dbReference type="Proteomes" id="UP000005959"/>
    </source>
</evidence>
<dbReference type="AlphaFoldDB" id="G9YBY0"/>
<comment type="caution">
    <text evidence="1">The sequence shown here is derived from an EMBL/GenBank/DDBJ whole genome shotgun (WGS) entry which is preliminary data.</text>
</comment>
<dbReference type="Proteomes" id="UP000005959">
    <property type="component" value="Unassembled WGS sequence"/>
</dbReference>
<organism evidence="1 2">
    <name type="scientific">Hafnia alvei ATCC 51873</name>
    <dbReference type="NCBI Taxonomy" id="1002364"/>
    <lineage>
        <taxon>Bacteria</taxon>
        <taxon>Pseudomonadati</taxon>
        <taxon>Pseudomonadota</taxon>
        <taxon>Gammaproteobacteria</taxon>
        <taxon>Enterobacterales</taxon>
        <taxon>Hafniaceae</taxon>
        <taxon>Hafnia</taxon>
    </lineage>
</organism>
<name>G9YBY0_HAFAL</name>